<evidence type="ECO:0000313" key="4">
    <source>
        <dbReference type="Proteomes" id="UP000240621"/>
    </source>
</evidence>
<dbReference type="Proteomes" id="UP000240621">
    <property type="component" value="Unassembled WGS sequence"/>
</dbReference>
<accession>A0A2P8CKN2</accession>
<evidence type="ECO:0000256" key="2">
    <source>
        <dbReference type="RuleBase" id="RU363072"/>
    </source>
</evidence>
<dbReference type="PANTHER" id="PTHR37944">
    <property type="entry name" value="PORIN B"/>
    <property type="match status" value="1"/>
</dbReference>
<dbReference type="GO" id="GO:0008643">
    <property type="term" value="P:carbohydrate transport"/>
    <property type="evidence" value="ECO:0007669"/>
    <property type="project" value="InterPro"/>
</dbReference>
<dbReference type="OrthoDB" id="545475at2"/>
<dbReference type="PANTHER" id="PTHR37944:SF1">
    <property type="entry name" value="PORIN B"/>
    <property type="match status" value="1"/>
</dbReference>
<protein>
    <submittedName>
        <fullName evidence="3">Porin</fullName>
    </submittedName>
</protein>
<dbReference type="GO" id="GO:0016020">
    <property type="term" value="C:membrane"/>
    <property type="evidence" value="ECO:0007669"/>
    <property type="project" value="InterPro"/>
</dbReference>
<dbReference type="AlphaFoldDB" id="A0A2P8CKN2"/>
<proteinExistence type="inferred from homology"/>
<dbReference type="InterPro" id="IPR038673">
    <property type="entry name" value="OprB_sf"/>
</dbReference>
<gene>
    <name evidence="3" type="ORF">CLV93_101491</name>
</gene>
<comment type="caution">
    <text evidence="3">The sequence shown here is derived from an EMBL/GenBank/DDBJ whole genome shotgun (WGS) entry which is preliminary data.</text>
</comment>
<evidence type="ECO:0000256" key="1">
    <source>
        <dbReference type="ARBA" id="ARBA00008769"/>
    </source>
</evidence>
<reference evidence="3 4" key="1">
    <citation type="submission" date="2018-03" db="EMBL/GenBank/DDBJ databases">
        <title>Genomic Encyclopedia of Archaeal and Bacterial Type Strains, Phase II (KMG-II): from individual species to whole genera.</title>
        <authorList>
            <person name="Goeker M."/>
        </authorList>
    </citation>
    <scope>NUCLEOTIDE SEQUENCE [LARGE SCALE GENOMIC DNA]</scope>
    <source>
        <strain evidence="3 4">DSM 27267</strain>
    </source>
</reference>
<dbReference type="Pfam" id="PF04966">
    <property type="entry name" value="OprB"/>
    <property type="match status" value="1"/>
</dbReference>
<dbReference type="InterPro" id="IPR052932">
    <property type="entry name" value="OprB_Porin"/>
</dbReference>
<dbReference type="Gene3D" id="2.40.160.180">
    <property type="entry name" value="Carbohydrate-selective porin OprB"/>
    <property type="match status" value="1"/>
</dbReference>
<evidence type="ECO:0000313" key="3">
    <source>
        <dbReference type="EMBL" id="PSK85528.1"/>
    </source>
</evidence>
<organism evidence="3 4">
    <name type="scientific">Prolixibacter denitrificans</name>
    <dbReference type="NCBI Taxonomy" id="1541063"/>
    <lineage>
        <taxon>Bacteria</taxon>
        <taxon>Pseudomonadati</taxon>
        <taxon>Bacteroidota</taxon>
        <taxon>Bacteroidia</taxon>
        <taxon>Marinilabiliales</taxon>
        <taxon>Prolixibacteraceae</taxon>
        <taxon>Prolixibacter</taxon>
    </lineage>
</organism>
<dbReference type="InterPro" id="IPR007049">
    <property type="entry name" value="Carb-sel_porin_OprB"/>
</dbReference>
<dbReference type="GO" id="GO:0015288">
    <property type="term" value="F:porin activity"/>
    <property type="evidence" value="ECO:0007669"/>
    <property type="project" value="InterPro"/>
</dbReference>
<sequence length="383" mass="42108">MSLRWRAFLLSNCIFCLPLTGMSNEIERKKDEAIELTANYTADNVYNFNGGIESGYAYLGMAQFCVNFDTEKAGWWNGGTFYLHATSTHGDSPSADLIGDVQVASNIEAGDHTFFQEFWFSQKLGQFEVIAGLQDLNVEYANTEYAGEYLNSSFGIPPTISCNLPAPIFPLTALGASVKWSANDKFTVMAALYEGCSTGFDANPHNLKWNIDSKEGLLAISEVQLPVTLSGNLDGTYKMGFYHYFPSSGNGNTPAEQSKSIGYYFLGDQTLYQMEGHNRSLGFFTQLGIAPTKDNPVSFYIGTGINYYGVFNKDGDDVLGLAIAHAHMGVIKLDETAIELTYKCNVTNNIYLQPDFQYIVHPAGTDVELPAAKVGMIRLGITF</sequence>
<name>A0A2P8CKN2_9BACT</name>
<dbReference type="EMBL" id="PYGC01000001">
    <property type="protein sequence ID" value="PSK85528.1"/>
    <property type="molecule type" value="Genomic_DNA"/>
</dbReference>
<comment type="similarity">
    <text evidence="1 2">Belongs to the OprB family.</text>
</comment>